<accession>A0A9D4UZF6</accession>
<organism evidence="2 3">
    <name type="scientific">Adiantum capillus-veneris</name>
    <name type="common">Maidenhair fern</name>
    <dbReference type="NCBI Taxonomy" id="13818"/>
    <lineage>
        <taxon>Eukaryota</taxon>
        <taxon>Viridiplantae</taxon>
        <taxon>Streptophyta</taxon>
        <taxon>Embryophyta</taxon>
        <taxon>Tracheophyta</taxon>
        <taxon>Polypodiopsida</taxon>
        <taxon>Polypodiidae</taxon>
        <taxon>Polypodiales</taxon>
        <taxon>Pteridineae</taxon>
        <taxon>Pteridaceae</taxon>
        <taxon>Vittarioideae</taxon>
        <taxon>Adiantum</taxon>
    </lineage>
</organism>
<dbReference type="AlphaFoldDB" id="A0A9D4UZF6"/>
<evidence type="ECO:0000313" key="2">
    <source>
        <dbReference type="EMBL" id="KAI5076799.1"/>
    </source>
</evidence>
<dbReference type="OrthoDB" id="10063525at2759"/>
<dbReference type="Proteomes" id="UP000886520">
    <property type="component" value="Chromosome 8"/>
</dbReference>
<name>A0A9D4UZF6_ADICA</name>
<comment type="caution">
    <text evidence="2">The sequence shown here is derived from an EMBL/GenBank/DDBJ whole genome shotgun (WGS) entry which is preliminary data.</text>
</comment>
<evidence type="ECO:0000259" key="1">
    <source>
        <dbReference type="Pfam" id="PF20209"/>
    </source>
</evidence>
<proteinExistence type="predicted"/>
<dbReference type="InterPro" id="IPR046700">
    <property type="entry name" value="DUF6570"/>
</dbReference>
<sequence>CKKHLTSNSNRLWRLQETGFNPTLPFVSNLNPIEARLVSIPIPFDKIRELTYDGQYGLRGSVVNVLANLEKIQAVLPRFIEDEASVLVGIKRKLEYDRCYLSGVVRPLLTMRATTALLSTPLYTREGVTIND</sequence>
<evidence type="ECO:0000313" key="3">
    <source>
        <dbReference type="Proteomes" id="UP000886520"/>
    </source>
</evidence>
<feature type="non-terminal residue" evidence="2">
    <location>
        <position position="1"/>
    </location>
</feature>
<reference evidence="2" key="1">
    <citation type="submission" date="2021-01" db="EMBL/GenBank/DDBJ databases">
        <title>Adiantum capillus-veneris genome.</title>
        <authorList>
            <person name="Fang Y."/>
            <person name="Liao Q."/>
        </authorList>
    </citation>
    <scope>NUCLEOTIDE SEQUENCE</scope>
    <source>
        <strain evidence="2">H3</strain>
        <tissue evidence="2">Leaf</tissue>
    </source>
</reference>
<gene>
    <name evidence="2" type="ORF">GOP47_0008864</name>
</gene>
<dbReference type="Pfam" id="PF20209">
    <property type="entry name" value="DUF6570"/>
    <property type="match status" value="1"/>
</dbReference>
<dbReference type="EMBL" id="JABFUD020000008">
    <property type="protein sequence ID" value="KAI5076799.1"/>
    <property type="molecule type" value="Genomic_DNA"/>
</dbReference>
<feature type="domain" description="DUF6570" evidence="1">
    <location>
        <begin position="23"/>
        <end position="117"/>
    </location>
</feature>
<keyword evidence="3" id="KW-1185">Reference proteome</keyword>
<protein>
    <recommendedName>
        <fullName evidence="1">DUF6570 domain-containing protein</fullName>
    </recommendedName>
</protein>
<feature type="non-terminal residue" evidence="2">
    <location>
        <position position="132"/>
    </location>
</feature>